<feature type="compositionally biased region" description="Pro residues" evidence="1">
    <location>
        <begin position="369"/>
        <end position="394"/>
    </location>
</feature>
<feature type="transmembrane region" description="Helical" evidence="2">
    <location>
        <begin position="146"/>
        <end position="174"/>
    </location>
</feature>
<feature type="transmembrane region" description="Helical" evidence="2">
    <location>
        <begin position="227"/>
        <end position="243"/>
    </location>
</feature>
<feature type="transmembrane region" description="Helical" evidence="2">
    <location>
        <begin position="194"/>
        <end position="215"/>
    </location>
</feature>
<dbReference type="EMBL" id="MN739229">
    <property type="protein sequence ID" value="QHS94683.1"/>
    <property type="molecule type" value="Genomic_DNA"/>
</dbReference>
<evidence type="ECO:0000313" key="3">
    <source>
        <dbReference type="EMBL" id="QHS94683.1"/>
    </source>
</evidence>
<keyword evidence="2" id="KW-0812">Transmembrane</keyword>
<name>A0A6C0BTX3_9ZZZZ</name>
<sequence>MSDRRDDVQYGKDITLGIVKGVLVSVVFIVLTINVIFIHKASKDPATLEKLFPTNNHTGLITTWFIGRLISEISYKSLDANNRNIHRFFGGLTEIESGIGYIFLTFIIGGIFFGLTAGWFVYGAVITFIQAFIFNMTLPVGWIRSLIILYSVGFASLISGAIASIYNFVMMIYLPIYYSNTTDKTLAKCRNLNMGYILSTYVTTFSFMLIVTVAYFIGRELKTKHSFITYIIICLTIVIFYFLERNKKYVVPNLGCPVVPVEVDDDPDVVNEDFIQLLRNPSRQFVSDQDVIDLQNDFTSLIYKRLLNKGASEGVTNQVTAENIPTLADGITTSKIKTPPIQTTPDMQDTFTSLQGKVKETIDALTPAGAPPLPSAPPAPSAPPPSAPPAPPAS</sequence>
<feature type="transmembrane region" description="Helical" evidence="2">
    <location>
        <begin position="21"/>
        <end position="39"/>
    </location>
</feature>
<keyword evidence="2" id="KW-1133">Transmembrane helix</keyword>
<proteinExistence type="predicted"/>
<feature type="transmembrane region" description="Helical" evidence="2">
    <location>
        <begin position="101"/>
        <end position="134"/>
    </location>
</feature>
<keyword evidence="2" id="KW-0472">Membrane</keyword>
<evidence type="ECO:0000256" key="2">
    <source>
        <dbReference type="SAM" id="Phobius"/>
    </source>
</evidence>
<dbReference type="AlphaFoldDB" id="A0A6C0BTX3"/>
<reference evidence="3" key="1">
    <citation type="journal article" date="2020" name="Nature">
        <title>Giant virus diversity and host interactions through global metagenomics.</title>
        <authorList>
            <person name="Schulz F."/>
            <person name="Roux S."/>
            <person name="Paez-Espino D."/>
            <person name="Jungbluth S."/>
            <person name="Walsh D.A."/>
            <person name="Denef V.J."/>
            <person name="McMahon K.D."/>
            <person name="Konstantinidis K.T."/>
            <person name="Eloe-Fadrosh E.A."/>
            <person name="Kyrpides N.C."/>
            <person name="Woyke T."/>
        </authorList>
    </citation>
    <scope>NUCLEOTIDE SEQUENCE</scope>
    <source>
        <strain evidence="3">GVMAG-M-3300018416-45</strain>
    </source>
</reference>
<organism evidence="3">
    <name type="scientific">viral metagenome</name>
    <dbReference type="NCBI Taxonomy" id="1070528"/>
    <lineage>
        <taxon>unclassified sequences</taxon>
        <taxon>metagenomes</taxon>
        <taxon>organismal metagenomes</taxon>
    </lineage>
</organism>
<feature type="region of interest" description="Disordered" evidence="1">
    <location>
        <begin position="358"/>
        <end position="394"/>
    </location>
</feature>
<protein>
    <submittedName>
        <fullName evidence="3">Uncharacterized protein</fullName>
    </submittedName>
</protein>
<evidence type="ECO:0000256" key="1">
    <source>
        <dbReference type="SAM" id="MobiDB-lite"/>
    </source>
</evidence>
<accession>A0A6C0BTX3</accession>